<dbReference type="AlphaFoldDB" id="W4G7W6"/>
<proteinExistence type="predicted"/>
<dbReference type="VEuPathDB" id="FungiDB:H257_10237"/>
<dbReference type="OrthoDB" id="78494at2759"/>
<gene>
    <name evidence="1" type="ORF">H257_10237</name>
</gene>
<dbReference type="RefSeq" id="XP_009835020.1">
    <property type="nucleotide sequence ID" value="XM_009836718.1"/>
</dbReference>
<organism evidence="1">
    <name type="scientific">Aphanomyces astaci</name>
    <name type="common">Crayfish plague agent</name>
    <dbReference type="NCBI Taxonomy" id="112090"/>
    <lineage>
        <taxon>Eukaryota</taxon>
        <taxon>Sar</taxon>
        <taxon>Stramenopiles</taxon>
        <taxon>Oomycota</taxon>
        <taxon>Saprolegniomycetes</taxon>
        <taxon>Saprolegniales</taxon>
        <taxon>Verrucalvaceae</taxon>
        <taxon>Aphanomyces</taxon>
    </lineage>
</organism>
<dbReference type="GeneID" id="20812233"/>
<protein>
    <submittedName>
        <fullName evidence="1">Uncharacterized protein</fullName>
    </submittedName>
</protein>
<name>W4G7W6_APHAT</name>
<dbReference type="EMBL" id="KI913140">
    <property type="protein sequence ID" value="ETV75386.1"/>
    <property type="molecule type" value="Genomic_DNA"/>
</dbReference>
<sequence length="197" mass="22015">MDDSSRHGVEILLSSSSSPELVCWFVFVTQDVLTLWSHQFTYVYASNASVLTRRAGVYDATVVHYQLPCPSGVLAINSFNRAITLMGIVVGSICLSYFLQTFHRGRVEPATTSRLLSSSANHVFTRKAKWTLNGVQFVDRASALLSGLVVFGSRKDNDHILDVKTWRRHVIPRPTFVDEQLKLPVPARFAHAVPLLE</sequence>
<accession>W4G7W6</accession>
<reference evidence="1" key="1">
    <citation type="submission" date="2013-12" db="EMBL/GenBank/DDBJ databases">
        <title>The Genome Sequence of Aphanomyces astaci APO3.</title>
        <authorList>
            <consortium name="The Broad Institute Genomics Platform"/>
            <person name="Russ C."/>
            <person name="Tyler B."/>
            <person name="van West P."/>
            <person name="Dieguez-Uribeondo J."/>
            <person name="Young S.K."/>
            <person name="Zeng Q."/>
            <person name="Gargeya S."/>
            <person name="Fitzgerald M."/>
            <person name="Abouelleil A."/>
            <person name="Alvarado L."/>
            <person name="Chapman S.B."/>
            <person name="Gainer-Dewar J."/>
            <person name="Goldberg J."/>
            <person name="Griggs A."/>
            <person name="Gujja S."/>
            <person name="Hansen M."/>
            <person name="Howarth C."/>
            <person name="Imamovic A."/>
            <person name="Ireland A."/>
            <person name="Larimer J."/>
            <person name="McCowan C."/>
            <person name="Murphy C."/>
            <person name="Pearson M."/>
            <person name="Poon T.W."/>
            <person name="Priest M."/>
            <person name="Roberts A."/>
            <person name="Saif S."/>
            <person name="Shea T."/>
            <person name="Sykes S."/>
            <person name="Wortman J."/>
            <person name="Nusbaum C."/>
            <person name="Birren B."/>
        </authorList>
    </citation>
    <scope>NUCLEOTIDE SEQUENCE [LARGE SCALE GENOMIC DNA]</scope>
    <source>
        <strain evidence="1">APO3</strain>
    </source>
</reference>
<evidence type="ECO:0000313" key="1">
    <source>
        <dbReference type="EMBL" id="ETV75386.1"/>
    </source>
</evidence>